<dbReference type="InterPro" id="IPR001005">
    <property type="entry name" value="SANT/Myb"/>
</dbReference>
<dbReference type="GO" id="GO:0000978">
    <property type="term" value="F:RNA polymerase II cis-regulatory region sequence-specific DNA binding"/>
    <property type="evidence" value="ECO:0000318"/>
    <property type="project" value="GO_Central"/>
</dbReference>
<dbReference type="PANTHER" id="PTHR45614:SF298">
    <property type="entry name" value="OS10G0350400 PROTEIN"/>
    <property type="match status" value="1"/>
</dbReference>
<dbReference type="AlphaFoldDB" id="A0A0Q3J7Z2"/>
<keyword evidence="1" id="KW-0238">DNA-binding</keyword>
<dbReference type="EnsemblPlants" id="KQK08628">
    <property type="protein sequence ID" value="KQK08628"/>
    <property type="gene ID" value="BRADI_2g42936v3"/>
</dbReference>
<evidence type="ECO:0000313" key="6">
    <source>
        <dbReference type="Proteomes" id="UP000008810"/>
    </source>
</evidence>
<feature type="domain" description="Myb-like" evidence="2">
    <location>
        <begin position="9"/>
        <end position="55"/>
    </location>
</feature>
<evidence type="ECO:0000313" key="5">
    <source>
        <dbReference type="EnsemblPlants" id="KQK08628"/>
    </source>
</evidence>
<dbReference type="InterPro" id="IPR017930">
    <property type="entry name" value="Myb_dom"/>
</dbReference>
<feature type="domain" description="Myb-like" evidence="2">
    <location>
        <begin position="56"/>
        <end position="106"/>
    </location>
</feature>
<evidence type="ECO:0000256" key="1">
    <source>
        <dbReference type="ARBA" id="ARBA00023125"/>
    </source>
</evidence>
<reference evidence="4" key="2">
    <citation type="submission" date="2017-06" db="EMBL/GenBank/DDBJ databases">
        <title>WGS assembly of Brachypodium distachyon.</title>
        <authorList>
            <consortium name="The International Brachypodium Initiative"/>
            <person name="Lucas S."/>
            <person name="Harmon-Smith M."/>
            <person name="Lail K."/>
            <person name="Tice H."/>
            <person name="Grimwood J."/>
            <person name="Bruce D."/>
            <person name="Barry K."/>
            <person name="Shu S."/>
            <person name="Lindquist E."/>
            <person name="Wang M."/>
            <person name="Pitluck S."/>
            <person name="Vogel J.P."/>
            <person name="Garvin D.F."/>
            <person name="Mockler T.C."/>
            <person name="Schmutz J."/>
            <person name="Rokhsar D."/>
            <person name="Bevan M.W."/>
        </authorList>
    </citation>
    <scope>NUCLEOTIDE SEQUENCE</scope>
    <source>
        <strain evidence="4">Bd21</strain>
    </source>
</reference>
<dbReference type="Pfam" id="PF00249">
    <property type="entry name" value="Myb_DNA-binding"/>
    <property type="match status" value="2"/>
</dbReference>
<dbReference type="PANTHER" id="PTHR45614">
    <property type="entry name" value="MYB PROTEIN-RELATED"/>
    <property type="match status" value="1"/>
</dbReference>
<dbReference type="OrthoDB" id="2143914at2759"/>
<sequence length="162" mass="18557">MLIVRLRLRRGWTAEEDARLEKLATENRFRHWHRVARQMPGRSHKLCRDRWRDHLARDLYSRAFTAADDAELARQHRRHGGRWKDISRHVHARTTRVLKRRWKELLRKKNGAEKMEASTSPTLQHPLADVLAAGLSSCSLGGGPAGDPRLGSLALGFACMAV</sequence>
<dbReference type="STRING" id="15368.A0A0Q3J7Z2"/>
<dbReference type="GeneID" id="112270633"/>
<accession>A0A0Q3J7Z2</accession>
<evidence type="ECO:0000259" key="2">
    <source>
        <dbReference type="PROSITE" id="PS50090"/>
    </source>
</evidence>
<dbReference type="RefSeq" id="XP_024314259.1">
    <property type="nucleotide sequence ID" value="XM_024458491.1"/>
</dbReference>
<keyword evidence="6" id="KW-1185">Reference proteome</keyword>
<dbReference type="PROSITE" id="PS51294">
    <property type="entry name" value="HTH_MYB"/>
    <property type="match status" value="2"/>
</dbReference>
<feature type="domain" description="HTH myb-type" evidence="3">
    <location>
        <begin position="62"/>
        <end position="110"/>
    </location>
</feature>
<organism evidence="4">
    <name type="scientific">Brachypodium distachyon</name>
    <name type="common">Purple false brome</name>
    <name type="synonym">Trachynia distachya</name>
    <dbReference type="NCBI Taxonomy" id="15368"/>
    <lineage>
        <taxon>Eukaryota</taxon>
        <taxon>Viridiplantae</taxon>
        <taxon>Streptophyta</taxon>
        <taxon>Embryophyta</taxon>
        <taxon>Tracheophyta</taxon>
        <taxon>Spermatophyta</taxon>
        <taxon>Magnoliopsida</taxon>
        <taxon>Liliopsida</taxon>
        <taxon>Poales</taxon>
        <taxon>Poaceae</taxon>
        <taxon>BOP clade</taxon>
        <taxon>Pooideae</taxon>
        <taxon>Stipodae</taxon>
        <taxon>Brachypodieae</taxon>
        <taxon>Brachypodium</taxon>
    </lineage>
</organism>
<dbReference type="SUPFAM" id="SSF46689">
    <property type="entry name" value="Homeodomain-like"/>
    <property type="match status" value="1"/>
</dbReference>
<reference evidence="5" key="3">
    <citation type="submission" date="2018-08" db="UniProtKB">
        <authorList>
            <consortium name="EnsemblPlants"/>
        </authorList>
    </citation>
    <scope>IDENTIFICATION</scope>
    <source>
        <strain evidence="5">cv. Bd21</strain>
    </source>
</reference>
<protein>
    <submittedName>
        <fullName evidence="4 5">Uncharacterized protein</fullName>
    </submittedName>
</protein>
<proteinExistence type="predicted"/>
<evidence type="ECO:0000313" key="4">
    <source>
        <dbReference type="EMBL" id="KQK08628.1"/>
    </source>
</evidence>
<dbReference type="InterPro" id="IPR009057">
    <property type="entry name" value="Homeodomain-like_sf"/>
</dbReference>
<feature type="domain" description="HTH myb-type" evidence="3">
    <location>
        <begin position="12"/>
        <end position="59"/>
    </location>
</feature>
<dbReference type="GO" id="GO:0005634">
    <property type="term" value="C:nucleus"/>
    <property type="evidence" value="ECO:0000318"/>
    <property type="project" value="GO_Central"/>
</dbReference>
<name>A0A0Q3J7Z2_BRADI</name>
<evidence type="ECO:0000259" key="3">
    <source>
        <dbReference type="PROSITE" id="PS51294"/>
    </source>
</evidence>
<dbReference type="InterPro" id="IPR050560">
    <property type="entry name" value="MYB_TF"/>
</dbReference>
<dbReference type="CDD" id="cd00167">
    <property type="entry name" value="SANT"/>
    <property type="match status" value="2"/>
</dbReference>
<dbReference type="Proteomes" id="UP000008810">
    <property type="component" value="Chromosome 2"/>
</dbReference>
<dbReference type="EMBL" id="CM000881">
    <property type="protein sequence ID" value="KQK08628.1"/>
    <property type="molecule type" value="Genomic_DNA"/>
</dbReference>
<dbReference type="GO" id="GO:0000981">
    <property type="term" value="F:DNA-binding transcription factor activity, RNA polymerase II-specific"/>
    <property type="evidence" value="ECO:0000318"/>
    <property type="project" value="GO_Central"/>
</dbReference>
<gene>
    <name evidence="5" type="primary">LOC112270633</name>
    <name evidence="4" type="ORF">BRADI_2g42936v3</name>
</gene>
<dbReference type="Gene3D" id="1.10.10.60">
    <property type="entry name" value="Homeodomain-like"/>
    <property type="match status" value="2"/>
</dbReference>
<dbReference type="GO" id="GO:0006355">
    <property type="term" value="P:regulation of DNA-templated transcription"/>
    <property type="evidence" value="ECO:0000318"/>
    <property type="project" value="GO_Central"/>
</dbReference>
<reference evidence="4 5" key="1">
    <citation type="journal article" date="2010" name="Nature">
        <title>Genome sequencing and analysis of the model grass Brachypodium distachyon.</title>
        <authorList>
            <consortium name="International Brachypodium Initiative"/>
        </authorList>
    </citation>
    <scope>NUCLEOTIDE SEQUENCE [LARGE SCALE GENOMIC DNA]</scope>
    <source>
        <strain evidence="4">Bd21</strain>
        <strain evidence="5">cv. Bd21</strain>
    </source>
</reference>
<dbReference type="PROSITE" id="PS50090">
    <property type="entry name" value="MYB_LIKE"/>
    <property type="match status" value="2"/>
</dbReference>
<dbReference type="SMART" id="SM00717">
    <property type="entry name" value="SANT"/>
    <property type="match status" value="2"/>
</dbReference>
<dbReference type="Gramene" id="KQK08628">
    <property type="protein sequence ID" value="KQK08628"/>
    <property type="gene ID" value="BRADI_2g42936v3"/>
</dbReference>